<dbReference type="InterPro" id="IPR001789">
    <property type="entry name" value="Sig_transdc_resp-reg_receiver"/>
</dbReference>
<dbReference type="GO" id="GO:0003700">
    <property type="term" value="F:DNA-binding transcription factor activity"/>
    <property type="evidence" value="ECO:0007669"/>
    <property type="project" value="InterPro"/>
</dbReference>
<dbReference type="Gene3D" id="1.10.10.60">
    <property type="entry name" value="Homeodomain-like"/>
    <property type="match status" value="2"/>
</dbReference>
<evidence type="ECO:0000256" key="8">
    <source>
        <dbReference type="PROSITE-ProRule" id="PRU00169"/>
    </source>
</evidence>
<keyword evidence="5" id="KW-0805">Transcription regulation</keyword>
<dbReference type="Pfam" id="PF12833">
    <property type="entry name" value="HTH_18"/>
    <property type="match status" value="1"/>
</dbReference>
<dbReference type="RefSeq" id="WP_246563067.1">
    <property type="nucleotide sequence ID" value="NZ_BOSE01000001.1"/>
</dbReference>
<accession>A0A919YMH9</accession>
<dbReference type="GO" id="GO:0000160">
    <property type="term" value="P:phosphorelay signal transduction system"/>
    <property type="evidence" value="ECO:0007669"/>
    <property type="project" value="UniProtKB-KW"/>
</dbReference>
<evidence type="ECO:0000256" key="4">
    <source>
        <dbReference type="ARBA" id="ARBA00023012"/>
    </source>
</evidence>
<dbReference type="AlphaFoldDB" id="A0A919YMH9"/>
<comment type="subcellular location">
    <subcellularLocation>
        <location evidence="1">Cytoplasm</location>
    </subcellularLocation>
</comment>
<dbReference type="SMART" id="SM00448">
    <property type="entry name" value="REC"/>
    <property type="match status" value="1"/>
</dbReference>
<evidence type="ECO:0000256" key="1">
    <source>
        <dbReference type="ARBA" id="ARBA00004496"/>
    </source>
</evidence>
<keyword evidence="2" id="KW-0963">Cytoplasm</keyword>
<feature type="modified residue" description="4-aspartylphosphate" evidence="8">
    <location>
        <position position="86"/>
    </location>
</feature>
<keyword evidence="7" id="KW-0804">Transcription</keyword>
<dbReference type="Pfam" id="PF00072">
    <property type="entry name" value="Response_reg"/>
    <property type="match status" value="1"/>
</dbReference>
<dbReference type="PANTHER" id="PTHR42713">
    <property type="entry name" value="HISTIDINE KINASE-RELATED"/>
    <property type="match status" value="1"/>
</dbReference>
<evidence type="ECO:0000259" key="9">
    <source>
        <dbReference type="PROSITE" id="PS01124"/>
    </source>
</evidence>
<keyword evidence="4" id="KW-0902">Two-component regulatory system</keyword>
<name>A0A919YMH9_9BACL</name>
<dbReference type="SUPFAM" id="SSF52172">
    <property type="entry name" value="CheY-like"/>
    <property type="match status" value="1"/>
</dbReference>
<evidence type="ECO:0000256" key="5">
    <source>
        <dbReference type="ARBA" id="ARBA00023015"/>
    </source>
</evidence>
<feature type="domain" description="Response regulatory" evidence="10">
    <location>
        <begin position="34"/>
        <end position="151"/>
    </location>
</feature>
<sequence>MLKSELYQLIRLVYLKLISAYHSIKGKEWQLMYHVVVAEDEHWIRSGIVKMLERISSGFTVVGEAEDGAEAWQLIQELSPNVLITDIEMPHKDGLALLKEIHEHQLPVISIILSSYDKFEYAQQGIRYGVSEYLLKPVREEVLKESLQRSIDRLEMLKPIHEQMLKINAFLERLPLMDEQQVQQEQSKIVQAIMSSRHSHPSSKIGLLRIFTVKWNELLKVYYPEDISIASETNEAGEAAGHADAAAYKQQIQQLADRWCGKSQSGQTKRSYRLAIKQACSYAETSYMHEIRMNSVAEHVGLSVSHFSALFKQHTGETFGNYVNLIRIEKAKQLLLEPDLKAYEVAELVGFTSAPYFTRLFKNTTGLSPNEYRKRLGLL</sequence>
<dbReference type="Gene3D" id="3.40.50.2300">
    <property type="match status" value="1"/>
</dbReference>
<evidence type="ECO:0000256" key="2">
    <source>
        <dbReference type="ARBA" id="ARBA00022490"/>
    </source>
</evidence>
<dbReference type="InterPro" id="IPR011006">
    <property type="entry name" value="CheY-like_superfamily"/>
</dbReference>
<dbReference type="PROSITE" id="PS01124">
    <property type="entry name" value="HTH_ARAC_FAMILY_2"/>
    <property type="match status" value="1"/>
</dbReference>
<dbReference type="Proteomes" id="UP000683139">
    <property type="component" value="Unassembled WGS sequence"/>
</dbReference>
<feature type="domain" description="HTH araC/xylS-type" evidence="9">
    <location>
        <begin position="277"/>
        <end position="375"/>
    </location>
</feature>
<keyword evidence="6" id="KW-0238">DNA-binding</keyword>
<keyword evidence="12" id="KW-1185">Reference proteome</keyword>
<evidence type="ECO:0008006" key="13">
    <source>
        <dbReference type="Google" id="ProtNLM"/>
    </source>
</evidence>
<protein>
    <recommendedName>
        <fullName evidence="13">DNA-binding response regulator</fullName>
    </recommendedName>
</protein>
<reference evidence="11" key="1">
    <citation type="submission" date="2021-03" db="EMBL/GenBank/DDBJ databases">
        <title>Antimicrobial resistance genes in bacteria isolated from Japanese honey, and their potential for conferring macrolide and lincosamide resistance in the American foulbrood pathogen Paenibacillus larvae.</title>
        <authorList>
            <person name="Okamoto M."/>
            <person name="Kumagai M."/>
            <person name="Kanamori H."/>
            <person name="Takamatsu D."/>
        </authorList>
    </citation>
    <scope>NUCLEOTIDE SEQUENCE</scope>
    <source>
        <strain evidence="11">J40TS1</strain>
    </source>
</reference>
<comment type="caution">
    <text evidence="11">The sequence shown here is derived from an EMBL/GenBank/DDBJ whole genome shotgun (WGS) entry which is preliminary data.</text>
</comment>
<dbReference type="InterPro" id="IPR018060">
    <property type="entry name" value="HTH_AraC"/>
</dbReference>
<dbReference type="SMART" id="SM00342">
    <property type="entry name" value="HTH_ARAC"/>
    <property type="match status" value="1"/>
</dbReference>
<evidence type="ECO:0000259" key="10">
    <source>
        <dbReference type="PROSITE" id="PS50110"/>
    </source>
</evidence>
<dbReference type="PANTHER" id="PTHR42713:SF3">
    <property type="entry name" value="TRANSCRIPTIONAL REGULATORY PROTEIN HPTR"/>
    <property type="match status" value="1"/>
</dbReference>
<proteinExistence type="predicted"/>
<organism evidence="11 12">
    <name type="scientific">Paenibacillus montaniterrae</name>
    <dbReference type="NCBI Taxonomy" id="429341"/>
    <lineage>
        <taxon>Bacteria</taxon>
        <taxon>Bacillati</taxon>
        <taxon>Bacillota</taxon>
        <taxon>Bacilli</taxon>
        <taxon>Bacillales</taxon>
        <taxon>Paenibacillaceae</taxon>
        <taxon>Paenibacillus</taxon>
    </lineage>
</organism>
<dbReference type="GO" id="GO:0005737">
    <property type="term" value="C:cytoplasm"/>
    <property type="evidence" value="ECO:0007669"/>
    <property type="project" value="UniProtKB-SubCell"/>
</dbReference>
<dbReference type="GO" id="GO:0043565">
    <property type="term" value="F:sequence-specific DNA binding"/>
    <property type="evidence" value="ECO:0007669"/>
    <property type="project" value="InterPro"/>
</dbReference>
<dbReference type="EMBL" id="BOSE01000001">
    <property type="protein sequence ID" value="GIP14884.1"/>
    <property type="molecule type" value="Genomic_DNA"/>
</dbReference>
<dbReference type="PRINTS" id="PR00032">
    <property type="entry name" value="HTHARAC"/>
</dbReference>
<evidence type="ECO:0000256" key="7">
    <source>
        <dbReference type="ARBA" id="ARBA00023163"/>
    </source>
</evidence>
<gene>
    <name evidence="11" type="ORF">J40TS1_05260</name>
</gene>
<evidence type="ECO:0000313" key="11">
    <source>
        <dbReference type="EMBL" id="GIP14884.1"/>
    </source>
</evidence>
<dbReference type="PROSITE" id="PS50110">
    <property type="entry name" value="RESPONSE_REGULATORY"/>
    <property type="match status" value="1"/>
</dbReference>
<keyword evidence="3 8" id="KW-0597">Phosphoprotein</keyword>
<dbReference type="CDD" id="cd17536">
    <property type="entry name" value="REC_YesN-like"/>
    <property type="match status" value="1"/>
</dbReference>
<dbReference type="InterPro" id="IPR009057">
    <property type="entry name" value="Homeodomain-like_sf"/>
</dbReference>
<dbReference type="SUPFAM" id="SSF46689">
    <property type="entry name" value="Homeodomain-like"/>
    <property type="match status" value="2"/>
</dbReference>
<evidence type="ECO:0000256" key="3">
    <source>
        <dbReference type="ARBA" id="ARBA00022553"/>
    </source>
</evidence>
<evidence type="ECO:0000256" key="6">
    <source>
        <dbReference type="ARBA" id="ARBA00023125"/>
    </source>
</evidence>
<dbReference type="InterPro" id="IPR020449">
    <property type="entry name" value="Tscrpt_reg_AraC-type_HTH"/>
</dbReference>
<dbReference type="InterPro" id="IPR051552">
    <property type="entry name" value="HptR"/>
</dbReference>
<evidence type="ECO:0000313" key="12">
    <source>
        <dbReference type="Proteomes" id="UP000683139"/>
    </source>
</evidence>